<feature type="compositionally biased region" description="Polar residues" evidence="1">
    <location>
        <begin position="45"/>
        <end position="56"/>
    </location>
</feature>
<feature type="compositionally biased region" description="Low complexity" evidence="1">
    <location>
        <begin position="79"/>
        <end position="106"/>
    </location>
</feature>
<evidence type="ECO:0000313" key="3">
    <source>
        <dbReference type="Proteomes" id="UP000054466"/>
    </source>
</evidence>
<sequence length="123" mass="12694">MPFLNLAPVERPAPQTQLSATATGVSSPPDHVDRSDKPVLPEPSTMPTTKGSSPDKTASECKFLKLTPELNRPFIPTEAQSSSPRTSTSTSTSTSTGAGAGASASAEQGCHGDKAVVQAQEKE</sequence>
<dbReference type="HOGENOM" id="CLU_2015019_0_0_1"/>
<keyword evidence="3" id="KW-1185">Reference proteome</keyword>
<name>A0A0D1Z6U5_9EURO</name>
<gene>
    <name evidence="2" type="ORF">PV07_11554</name>
</gene>
<reference evidence="2 3" key="1">
    <citation type="submission" date="2015-01" db="EMBL/GenBank/DDBJ databases">
        <title>The Genome Sequence of Cladophialophora immunda CBS83496.</title>
        <authorList>
            <consortium name="The Broad Institute Genomics Platform"/>
            <person name="Cuomo C."/>
            <person name="de Hoog S."/>
            <person name="Gorbushina A."/>
            <person name="Stielow B."/>
            <person name="Teixiera M."/>
            <person name="Abouelleil A."/>
            <person name="Chapman S.B."/>
            <person name="Priest M."/>
            <person name="Young S.K."/>
            <person name="Wortman J."/>
            <person name="Nusbaum C."/>
            <person name="Birren B."/>
        </authorList>
    </citation>
    <scope>NUCLEOTIDE SEQUENCE [LARGE SCALE GENOMIC DNA]</scope>
    <source>
        <strain evidence="2 3">CBS 83496</strain>
    </source>
</reference>
<feature type="region of interest" description="Disordered" evidence="1">
    <location>
        <begin position="1"/>
        <end position="123"/>
    </location>
</feature>
<feature type="compositionally biased region" description="Basic and acidic residues" evidence="1">
    <location>
        <begin position="30"/>
        <end position="39"/>
    </location>
</feature>
<evidence type="ECO:0000313" key="2">
    <source>
        <dbReference type="EMBL" id="KIW23346.1"/>
    </source>
</evidence>
<protein>
    <submittedName>
        <fullName evidence="2">Uncharacterized protein</fullName>
    </submittedName>
</protein>
<dbReference type="EMBL" id="KN847046">
    <property type="protein sequence ID" value="KIW23346.1"/>
    <property type="molecule type" value="Genomic_DNA"/>
</dbReference>
<dbReference type="VEuPathDB" id="FungiDB:PV07_11554"/>
<dbReference type="AlphaFoldDB" id="A0A0D1Z6U5"/>
<feature type="compositionally biased region" description="Polar residues" evidence="1">
    <location>
        <begin position="14"/>
        <end position="26"/>
    </location>
</feature>
<feature type="compositionally biased region" description="Basic and acidic residues" evidence="1">
    <location>
        <begin position="110"/>
        <end position="123"/>
    </location>
</feature>
<dbReference type="Proteomes" id="UP000054466">
    <property type="component" value="Unassembled WGS sequence"/>
</dbReference>
<accession>A0A0D1Z6U5</accession>
<proteinExistence type="predicted"/>
<dbReference type="GeneID" id="27350748"/>
<organism evidence="2 3">
    <name type="scientific">Cladophialophora immunda</name>
    <dbReference type="NCBI Taxonomy" id="569365"/>
    <lineage>
        <taxon>Eukaryota</taxon>
        <taxon>Fungi</taxon>
        <taxon>Dikarya</taxon>
        <taxon>Ascomycota</taxon>
        <taxon>Pezizomycotina</taxon>
        <taxon>Eurotiomycetes</taxon>
        <taxon>Chaetothyriomycetidae</taxon>
        <taxon>Chaetothyriales</taxon>
        <taxon>Herpotrichiellaceae</taxon>
        <taxon>Cladophialophora</taxon>
    </lineage>
</organism>
<dbReference type="RefSeq" id="XP_016243562.1">
    <property type="nucleotide sequence ID" value="XM_016399000.1"/>
</dbReference>
<evidence type="ECO:0000256" key="1">
    <source>
        <dbReference type="SAM" id="MobiDB-lite"/>
    </source>
</evidence>